<sequence length="72" mass="8586">MNYRDYITIEPNKSGGKPCVRGLGITVYPYNRLFRGIMRKLFYDCTIGKYYTKKILIISLFGVIYRKFLYNQ</sequence>
<accession>A8YCM6</accession>
<organism evidence="1">
    <name type="scientific">Microcystis aeruginosa (strain PCC 7806)</name>
    <dbReference type="NCBI Taxonomy" id="267872"/>
    <lineage>
        <taxon>Bacteria</taxon>
        <taxon>Bacillati</taxon>
        <taxon>Cyanobacteriota</taxon>
        <taxon>Cyanophyceae</taxon>
        <taxon>Oscillatoriophycideae</taxon>
        <taxon>Chroococcales</taxon>
        <taxon>Microcystaceae</taxon>
        <taxon>Microcystis</taxon>
    </lineage>
</organism>
<name>A8YCM6_MICA7</name>
<gene>
    <name evidence="1" type="ORF">IPF_8211</name>
</gene>
<dbReference type="EMBL" id="AM778915">
    <property type="protein sequence ID" value="CAO86736.1"/>
    <property type="molecule type" value="Genomic_DNA"/>
</dbReference>
<dbReference type="AlphaFoldDB" id="A8YCM6"/>
<proteinExistence type="predicted"/>
<protein>
    <submittedName>
        <fullName evidence="1">Similar to Nter part of tr|P72616|P72616_SYNY3 Ssl2733 protein</fullName>
    </submittedName>
</protein>
<evidence type="ECO:0000313" key="1">
    <source>
        <dbReference type="EMBL" id="CAO86736.1"/>
    </source>
</evidence>
<reference evidence="1" key="1">
    <citation type="submission" date="2007-08" db="EMBL/GenBank/DDBJ databases">
        <authorList>
            <person name="Frangeul L."/>
        </authorList>
    </citation>
    <scope>NUCLEOTIDE SEQUENCE</scope>
    <source>
        <strain evidence="1">PCC 7806</strain>
    </source>
</reference>